<comment type="function">
    <text evidence="12">Catalyzes the hydroxylation of L-kynurenine (L-Kyn) to form 3-hydroxy-L-kynurenine (L-3OHKyn). Required for synthesis of quinolinic acid.</text>
</comment>
<dbReference type="OrthoDB" id="10053569at2759"/>
<evidence type="ECO:0000256" key="12">
    <source>
        <dbReference type="HAMAP-Rule" id="MF_03018"/>
    </source>
</evidence>
<sequence length="484" mass="54647">MAKEKFVVVGAGPVGSLAALYAAQRGHDVEIYELRGDLRDPSTTPLNFTKSINLALSERGINAMRHSDSDKLIDHVFASVIPMRGRMIHGRKPSGETYEESQDYDIHGRTIFAVDRADLNKRLLDILEAMPNVRFFFNHKLTGANFKQHKAWFETHGQTDHPGRAEEIEVDFNFLIGADGAHSAVRYHLMKYVRMDYEQKYIDTLWCEFTINPKIGAVSRDTKSKFAISPNHLHIWPGKKFMFIAIPSEDGSFTCTLFLPNAYFAELETESSKLPAFFDHHFAGVTSLISPTDLISQFKANPHLPLISIKCKPYHFSSSAVILGDAAHAMVPFYGQGMNAGLEDVRVLFSILDKYSTLESNNPIDPEPLDAAYQRTLALAEYSTLRTLDAHAINDLALQNYVEMRASVLSPTYRLRKYMEELLSVRLPRLGWQTKYSRVSFGNERYSEVVAKSDHQNKVLMRAVKALVGGTLMFGTIFDKWPAI</sequence>
<evidence type="ECO:0000256" key="4">
    <source>
        <dbReference type="ARBA" id="ARBA00022642"/>
    </source>
</evidence>
<evidence type="ECO:0000256" key="9">
    <source>
        <dbReference type="ARBA" id="ARBA00023033"/>
    </source>
</evidence>
<evidence type="ECO:0000313" key="14">
    <source>
        <dbReference type="EMBL" id="ORY70178.1"/>
    </source>
</evidence>
<dbReference type="HAMAP" id="MF_01971">
    <property type="entry name" value="Kynurenine_monooxygenase"/>
    <property type="match status" value="1"/>
</dbReference>
<dbReference type="PANTHER" id="PTHR46028:SF2">
    <property type="entry name" value="KYNURENINE 3-MONOOXYGENASE"/>
    <property type="match status" value="1"/>
</dbReference>
<dbReference type="InterPro" id="IPR036188">
    <property type="entry name" value="FAD/NAD-bd_sf"/>
</dbReference>
<keyword evidence="6 12" id="KW-0274">FAD</keyword>
<evidence type="ECO:0000256" key="3">
    <source>
        <dbReference type="ARBA" id="ARBA00022630"/>
    </source>
</evidence>
<protein>
    <recommendedName>
        <fullName evidence="12">Kynurenine 3-monooxygenase</fullName>
        <ecNumber evidence="12">1.14.13.9</ecNumber>
    </recommendedName>
    <alternativeName>
        <fullName evidence="12">Biosynthesis of nicotinic acid protein 4</fullName>
    </alternativeName>
    <alternativeName>
        <fullName evidence="12">Kynurenine 3-hydroxylase</fullName>
    </alternativeName>
</protein>
<evidence type="ECO:0000256" key="8">
    <source>
        <dbReference type="ARBA" id="ARBA00023002"/>
    </source>
</evidence>
<proteinExistence type="inferred from homology"/>
<dbReference type="SUPFAM" id="SSF51905">
    <property type="entry name" value="FAD/NAD(P)-binding domain"/>
    <property type="match status" value="1"/>
</dbReference>
<dbReference type="GO" id="GO:0071949">
    <property type="term" value="F:FAD binding"/>
    <property type="evidence" value="ECO:0007669"/>
    <property type="project" value="InterPro"/>
</dbReference>
<dbReference type="InterPro" id="IPR027545">
    <property type="entry name" value="Kynurenine_monooxygenase"/>
</dbReference>
<gene>
    <name evidence="12" type="primary">BNA4</name>
    <name evidence="14" type="ORF">BCR38DRAFT_455029</name>
</gene>
<dbReference type="EMBL" id="MCFJ01000002">
    <property type="protein sequence ID" value="ORY70178.1"/>
    <property type="molecule type" value="Genomic_DNA"/>
</dbReference>
<dbReference type="FunCoup" id="A0A1Y2EF18">
    <property type="interactions" value="751"/>
</dbReference>
<dbReference type="GO" id="GO:0070189">
    <property type="term" value="P:kynurenine metabolic process"/>
    <property type="evidence" value="ECO:0007669"/>
    <property type="project" value="TreeGrafter"/>
</dbReference>
<comment type="subcellular location">
    <subcellularLocation>
        <location evidence="12">Mitochondrion outer membrane</location>
    </subcellularLocation>
</comment>
<dbReference type="InterPro" id="IPR002938">
    <property type="entry name" value="FAD-bd"/>
</dbReference>
<dbReference type="FunFam" id="3.50.50.60:FF:000129">
    <property type="entry name" value="Kynurenine 3-monooxygenase"/>
    <property type="match status" value="1"/>
</dbReference>
<dbReference type="GO" id="GO:0034354">
    <property type="term" value="P:'de novo' NAD+ biosynthetic process from L-tryptophan"/>
    <property type="evidence" value="ECO:0007669"/>
    <property type="project" value="UniProtKB-UniRule"/>
</dbReference>
<evidence type="ECO:0000256" key="11">
    <source>
        <dbReference type="ARBA" id="ARBA00047818"/>
    </source>
</evidence>
<comment type="catalytic activity">
    <reaction evidence="11 12">
        <text>L-kynurenine + NADPH + O2 + H(+) = 3-hydroxy-L-kynurenine + NADP(+) + H2O</text>
        <dbReference type="Rhea" id="RHEA:20545"/>
        <dbReference type="ChEBI" id="CHEBI:15377"/>
        <dbReference type="ChEBI" id="CHEBI:15378"/>
        <dbReference type="ChEBI" id="CHEBI:15379"/>
        <dbReference type="ChEBI" id="CHEBI:57783"/>
        <dbReference type="ChEBI" id="CHEBI:57959"/>
        <dbReference type="ChEBI" id="CHEBI:58125"/>
        <dbReference type="ChEBI" id="CHEBI:58349"/>
        <dbReference type="EC" id="1.14.13.9"/>
    </reaction>
</comment>
<keyword evidence="4 12" id="KW-0662">Pyridine nucleotide biosynthesis</keyword>
<comment type="pathway">
    <text evidence="2">Secondary metabolite biosynthesis.</text>
</comment>
<keyword evidence="8 12" id="KW-0560">Oxidoreductase</keyword>
<keyword evidence="12" id="KW-0472">Membrane</keyword>
<accession>A0A1Y2EF18</accession>
<feature type="domain" description="FAD-binding" evidence="13">
    <location>
        <begin position="7"/>
        <end position="352"/>
    </location>
</feature>
<comment type="caution">
    <text evidence="14">The sequence shown here is derived from an EMBL/GenBank/DDBJ whole genome shotgun (WGS) entry which is preliminary data.</text>
</comment>
<dbReference type="InParanoid" id="A0A1Y2EF18"/>
<dbReference type="STRING" id="1141098.A0A1Y2EF18"/>
<keyword evidence="5 12" id="KW-1000">Mitochondrion outer membrane</keyword>
<dbReference type="Proteomes" id="UP000193689">
    <property type="component" value="Unassembled WGS sequence"/>
</dbReference>
<dbReference type="GO" id="GO:0004502">
    <property type="term" value="F:kynurenine 3-monooxygenase activity"/>
    <property type="evidence" value="ECO:0007669"/>
    <property type="project" value="UniProtKB-UniRule"/>
</dbReference>
<dbReference type="GO" id="GO:0043420">
    <property type="term" value="P:anthranilate metabolic process"/>
    <property type="evidence" value="ECO:0007669"/>
    <property type="project" value="UniProtKB-UniRule"/>
</dbReference>
<keyword evidence="3 12" id="KW-0285">Flavoprotein</keyword>
<dbReference type="UniPathway" id="UPA00253">
    <property type="reaction ID" value="UER00328"/>
</dbReference>
<evidence type="ECO:0000256" key="1">
    <source>
        <dbReference type="ARBA" id="ARBA00001974"/>
    </source>
</evidence>
<evidence type="ECO:0000256" key="6">
    <source>
        <dbReference type="ARBA" id="ARBA00022827"/>
    </source>
</evidence>
<evidence type="ECO:0000256" key="10">
    <source>
        <dbReference type="ARBA" id="ARBA00023128"/>
    </source>
</evidence>
<reference evidence="14 15" key="1">
    <citation type="submission" date="2016-07" db="EMBL/GenBank/DDBJ databases">
        <title>Pervasive Adenine N6-methylation of Active Genes in Fungi.</title>
        <authorList>
            <consortium name="DOE Joint Genome Institute"/>
            <person name="Mondo S.J."/>
            <person name="Dannebaum R.O."/>
            <person name="Kuo R.C."/>
            <person name="Labutti K."/>
            <person name="Haridas S."/>
            <person name="Kuo A."/>
            <person name="Salamov A."/>
            <person name="Ahrendt S.R."/>
            <person name="Lipzen A."/>
            <person name="Sullivan W."/>
            <person name="Andreopoulos W.B."/>
            <person name="Clum A."/>
            <person name="Lindquist E."/>
            <person name="Daum C."/>
            <person name="Ramamoorthy G.K."/>
            <person name="Gryganskyi A."/>
            <person name="Culley D."/>
            <person name="Magnuson J.K."/>
            <person name="James T.Y."/>
            <person name="O'Malley M.A."/>
            <person name="Stajich J.E."/>
            <person name="Spatafora J.W."/>
            <person name="Visel A."/>
            <person name="Grigoriev I.V."/>
        </authorList>
    </citation>
    <scope>NUCLEOTIDE SEQUENCE [LARGE SCALE GENOMIC DNA]</scope>
    <source>
        <strain evidence="14 15">CBS 129021</strain>
    </source>
</reference>
<dbReference type="GO" id="GO:0019805">
    <property type="term" value="P:quinolinate biosynthetic process"/>
    <property type="evidence" value="ECO:0007669"/>
    <property type="project" value="UniProtKB-UniRule"/>
</dbReference>
<evidence type="ECO:0000256" key="7">
    <source>
        <dbReference type="ARBA" id="ARBA00022857"/>
    </source>
</evidence>
<evidence type="ECO:0000256" key="2">
    <source>
        <dbReference type="ARBA" id="ARBA00005179"/>
    </source>
</evidence>
<keyword evidence="7 12" id="KW-0521">NADP</keyword>
<dbReference type="PRINTS" id="PR00420">
    <property type="entry name" value="RNGMNOXGNASE"/>
</dbReference>
<dbReference type="AlphaFoldDB" id="A0A1Y2EF18"/>
<evidence type="ECO:0000259" key="13">
    <source>
        <dbReference type="Pfam" id="PF01494"/>
    </source>
</evidence>
<keyword evidence="15" id="KW-1185">Reference proteome</keyword>
<comment type="similarity">
    <text evidence="12">Belongs to the aromatic-ring hydroxylase family. KMO subfamily.</text>
</comment>
<comment type="pathway">
    <text evidence="12">Cofactor biosynthesis; NAD(+) biosynthesis; quinolinate from L-kynurenine: step 1/3.</text>
</comment>
<keyword evidence="9 12" id="KW-0503">Monooxygenase</keyword>
<name>A0A1Y2EF18_9PEZI</name>
<organism evidence="14 15">
    <name type="scientific">Pseudomassariella vexata</name>
    <dbReference type="NCBI Taxonomy" id="1141098"/>
    <lineage>
        <taxon>Eukaryota</taxon>
        <taxon>Fungi</taxon>
        <taxon>Dikarya</taxon>
        <taxon>Ascomycota</taxon>
        <taxon>Pezizomycotina</taxon>
        <taxon>Sordariomycetes</taxon>
        <taxon>Xylariomycetidae</taxon>
        <taxon>Amphisphaeriales</taxon>
        <taxon>Pseudomassariaceae</taxon>
        <taxon>Pseudomassariella</taxon>
    </lineage>
</organism>
<keyword evidence="10 12" id="KW-0496">Mitochondrion</keyword>
<evidence type="ECO:0000256" key="5">
    <source>
        <dbReference type="ARBA" id="ARBA00022787"/>
    </source>
</evidence>
<dbReference type="Gene3D" id="3.50.50.60">
    <property type="entry name" value="FAD/NAD(P)-binding domain"/>
    <property type="match status" value="1"/>
</dbReference>
<dbReference type="GO" id="GO:0006569">
    <property type="term" value="P:L-tryptophan catabolic process"/>
    <property type="evidence" value="ECO:0007669"/>
    <property type="project" value="UniProtKB-UniRule"/>
</dbReference>
<dbReference type="PANTHER" id="PTHR46028">
    <property type="entry name" value="KYNURENINE 3-MONOOXYGENASE"/>
    <property type="match status" value="1"/>
</dbReference>
<evidence type="ECO:0000313" key="15">
    <source>
        <dbReference type="Proteomes" id="UP000193689"/>
    </source>
</evidence>
<dbReference type="EC" id="1.14.13.9" evidence="12"/>
<dbReference type="Pfam" id="PF01494">
    <property type="entry name" value="FAD_binding_3"/>
    <property type="match status" value="1"/>
</dbReference>
<dbReference type="GO" id="GO:0005741">
    <property type="term" value="C:mitochondrial outer membrane"/>
    <property type="evidence" value="ECO:0007669"/>
    <property type="project" value="UniProtKB-SubCell"/>
</dbReference>
<comment type="cofactor">
    <cofactor evidence="1 12">
        <name>FAD</name>
        <dbReference type="ChEBI" id="CHEBI:57692"/>
    </cofactor>
</comment>